<dbReference type="Proteomes" id="UP000000763">
    <property type="component" value="Chromosome 9"/>
</dbReference>
<dbReference type="UniPathway" id="UPA00143"/>
<evidence type="ECO:0000313" key="4">
    <source>
        <dbReference type="EMBL" id="BAD19747.1"/>
    </source>
</evidence>
<feature type="compositionally biased region" description="Gly residues" evidence="2">
    <location>
        <begin position="55"/>
        <end position="70"/>
    </location>
</feature>
<dbReference type="GO" id="GO:0016567">
    <property type="term" value="P:protein ubiquitination"/>
    <property type="evidence" value="ECO:0007669"/>
    <property type="project" value="UniProtKB-UniPathway"/>
</dbReference>
<dbReference type="InterPro" id="IPR043454">
    <property type="entry name" value="NPH3/RPT2-like"/>
</dbReference>
<feature type="region of interest" description="Disordered" evidence="2">
    <location>
        <begin position="1"/>
        <end position="74"/>
    </location>
</feature>
<feature type="domain" description="NPH3" evidence="3">
    <location>
        <begin position="171"/>
        <end position="266"/>
    </location>
</feature>
<evidence type="ECO:0000259" key="3">
    <source>
        <dbReference type="Pfam" id="PF03000"/>
    </source>
</evidence>
<keyword evidence="1" id="KW-0833">Ubl conjugation pathway</keyword>
<organism evidence="5 6">
    <name type="scientific">Oryza sativa subsp. japonica</name>
    <name type="common">Rice</name>
    <dbReference type="NCBI Taxonomy" id="39947"/>
    <lineage>
        <taxon>Eukaryota</taxon>
        <taxon>Viridiplantae</taxon>
        <taxon>Streptophyta</taxon>
        <taxon>Embryophyta</taxon>
        <taxon>Tracheophyta</taxon>
        <taxon>Spermatophyta</taxon>
        <taxon>Magnoliopsida</taxon>
        <taxon>Liliopsida</taxon>
        <taxon>Poales</taxon>
        <taxon>Poaceae</taxon>
        <taxon>BOP clade</taxon>
        <taxon>Oryzoideae</taxon>
        <taxon>Oryzeae</taxon>
        <taxon>Oryzinae</taxon>
        <taxon>Oryza</taxon>
        <taxon>Oryza sativa</taxon>
    </lineage>
</organism>
<accession>Q6K4B2</accession>
<reference evidence="4" key="1">
    <citation type="submission" date="2002-06" db="EMBL/GenBank/DDBJ databases">
        <title>Oryza sativa nipponbare(GA3) genomic DNA, chromosome 9, PAC clone:P0676H02.</title>
        <authorList>
            <person name="Sasaki T."/>
            <person name="Matsumoto T."/>
            <person name="Katayose Y."/>
        </authorList>
    </citation>
    <scope>NUCLEOTIDE SEQUENCE</scope>
</reference>
<feature type="compositionally biased region" description="Low complexity" evidence="2">
    <location>
        <begin position="1"/>
        <end position="11"/>
    </location>
</feature>
<sequence length="286" mass="30501">MASPASASSPAMERGEARRLASWAADSERQRQSGGVAGAAAFSEPRRRIPSFGQVRGGGEIDIGGGGGGSKALSRWRRGKSSQIPCLLHATGHGCVVFSQTYQPRRCARGDPRRGRHARRARTLGAVVVDDAHDGMALTDVVLSCVKAAAARRPDLRVFVCLDHYSTLCKGVKCDFLLQLLHARSMAGPDATLLADLDARAAWRLDQASLGAVMIPAFRYSCDPPDARLDVPFMLRLVRGFLREGGKASVGGTTATCRVARLVDAYPPSSFATARPELENGMELGN</sequence>
<evidence type="ECO:0000313" key="6">
    <source>
        <dbReference type="Proteomes" id="UP000000763"/>
    </source>
</evidence>
<dbReference type="Pfam" id="PF03000">
    <property type="entry name" value="NPH3"/>
    <property type="match status" value="1"/>
</dbReference>
<reference evidence="5" key="2">
    <citation type="submission" date="2002-07" db="EMBL/GenBank/DDBJ databases">
        <title>Oryza sativa nipponbare(GA3) genomic DNA, chromosome 9, BAC clone:OJ1595_D08.</title>
        <authorList>
            <person name="Sasaki T."/>
            <person name="Matsumoto T."/>
            <person name="Hattori M."/>
            <person name="Sakaki Y."/>
            <person name="Katayose Y."/>
        </authorList>
    </citation>
    <scope>NUCLEOTIDE SEQUENCE</scope>
</reference>
<proteinExistence type="predicted"/>
<protein>
    <recommendedName>
        <fullName evidence="3">NPH3 domain-containing protein</fullName>
    </recommendedName>
</protein>
<dbReference type="PANTHER" id="PTHR32370">
    <property type="entry name" value="OS12G0117600 PROTEIN"/>
    <property type="match status" value="1"/>
</dbReference>
<evidence type="ECO:0000256" key="2">
    <source>
        <dbReference type="SAM" id="MobiDB-lite"/>
    </source>
</evidence>
<evidence type="ECO:0000256" key="1">
    <source>
        <dbReference type="ARBA" id="ARBA00022786"/>
    </source>
</evidence>
<gene>
    <name evidence="5" type="ORF">OJ1595_D08.2</name>
    <name evidence="4" type="ORF">P0676H02.20</name>
</gene>
<dbReference type="EMBL" id="AP005574">
    <property type="protein sequence ID" value="BAD22257.1"/>
    <property type="molecule type" value="Genomic_DNA"/>
</dbReference>
<reference evidence="6" key="3">
    <citation type="journal article" date="2005" name="Nature">
        <title>The map-based sequence of the rice genome.</title>
        <authorList>
            <consortium name="International rice genome sequencing project (IRGSP)"/>
            <person name="Matsumoto T."/>
            <person name="Wu J."/>
            <person name="Kanamori H."/>
            <person name="Katayose Y."/>
            <person name="Fujisawa M."/>
            <person name="Namiki N."/>
            <person name="Mizuno H."/>
            <person name="Yamamoto K."/>
            <person name="Antonio B.A."/>
            <person name="Baba T."/>
            <person name="Sakata K."/>
            <person name="Nagamura Y."/>
            <person name="Aoki H."/>
            <person name="Arikawa K."/>
            <person name="Arita K."/>
            <person name="Bito T."/>
            <person name="Chiden Y."/>
            <person name="Fujitsuka N."/>
            <person name="Fukunaka R."/>
            <person name="Hamada M."/>
            <person name="Harada C."/>
            <person name="Hayashi A."/>
            <person name="Hijishita S."/>
            <person name="Honda M."/>
            <person name="Hosokawa S."/>
            <person name="Ichikawa Y."/>
            <person name="Idonuma A."/>
            <person name="Iijima M."/>
            <person name="Ikeda M."/>
            <person name="Ikeno M."/>
            <person name="Ito K."/>
            <person name="Ito S."/>
            <person name="Ito T."/>
            <person name="Ito Y."/>
            <person name="Ito Y."/>
            <person name="Iwabuchi A."/>
            <person name="Kamiya K."/>
            <person name="Karasawa W."/>
            <person name="Kurita K."/>
            <person name="Katagiri S."/>
            <person name="Kikuta A."/>
            <person name="Kobayashi H."/>
            <person name="Kobayashi N."/>
            <person name="Machita K."/>
            <person name="Maehara T."/>
            <person name="Masukawa M."/>
            <person name="Mizubayashi T."/>
            <person name="Mukai Y."/>
            <person name="Nagasaki H."/>
            <person name="Nagata Y."/>
            <person name="Naito S."/>
            <person name="Nakashima M."/>
            <person name="Nakama Y."/>
            <person name="Nakamichi Y."/>
            <person name="Nakamura M."/>
            <person name="Meguro A."/>
            <person name="Negishi M."/>
            <person name="Ohta I."/>
            <person name="Ohta T."/>
            <person name="Okamoto M."/>
            <person name="Ono N."/>
            <person name="Saji S."/>
            <person name="Sakaguchi M."/>
            <person name="Sakai K."/>
            <person name="Shibata M."/>
            <person name="Shimokawa T."/>
            <person name="Song J."/>
            <person name="Takazaki Y."/>
            <person name="Terasawa K."/>
            <person name="Tsugane M."/>
            <person name="Tsuji K."/>
            <person name="Ueda S."/>
            <person name="Waki K."/>
            <person name="Yamagata H."/>
            <person name="Yamamoto M."/>
            <person name="Yamamoto S."/>
            <person name="Yamane H."/>
            <person name="Yoshiki S."/>
            <person name="Yoshihara R."/>
            <person name="Yukawa K."/>
            <person name="Zhong H."/>
            <person name="Yano M."/>
            <person name="Yuan Q."/>
            <person name="Ouyang S."/>
            <person name="Liu J."/>
            <person name="Jones K.M."/>
            <person name="Gansberger K."/>
            <person name="Moffat K."/>
            <person name="Hill J."/>
            <person name="Bera J."/>
            <person name="Fadrosh D."/>
            <person name="Jin S."/>
            <person name="Johri S."/>
            <person name="Kim M."/>
            <person name="Overton L."/>
            <person name="Reardon M."/>
            <person name="Tsitrin T."/>
            <person name="Vuong H."/>
            <person name="Weaver B."/>
            <person name="Ciecko A."/>
            <person name="Tallon L."/>
            <person name="Jackson J."/>
            <person name="Pai G."/>
            <person name="Aken S.V."/>
            <person name="Utterback T."/>
            <person name="Reidmuller S."/>
            <person name="Feldblyum T."/>
            <person name="Hsiao J."/>
            <person name="Zismann V."/>
            <person name="Iobst S."/>
            <person name="de Vazeille A.R."/>
            <person name="Buell C.R."/>
            <person name="Ying K."/>
            <person name="Li Y."/>
            <person name="Lu T."/>
            <person name="Huang Y."/>
            <person name="Zhao Q."/>
            <person name="Feng Q."/>
            <person name="Zhang L."/>
            <person name="Zhu J."/>
            <person name="Weng Q."/>
            <person name="Mu J."/>
            <person name="Lu Y."/>
            <person name="Fan D."/>
            <person name="Liu Y."/>
            <person name="Guan J."/>
            <person name="Zhang Y."/>
            <person name="Yu S."/>
            <person name="Liu X."/>
            <person name="Zhang Y."/>
            <person name="Hong G."/>
            <person name="Han B."/>
            <person name="Choisne N."/>
            <person name="Demange N."/>
            <person name="Orjeda G."/>
            <person name="Samain S."/>
            <person name="Cattolico L."/>
            <person name="Pelletier E."/>
            <person name="Couloux A."/>
            <person name="Segurens B."/>
            <person name="Wincker P."/>
            <person name="D'Hont A."/>
            <person name="Scarpelli C."/>
            <person name="Weissenbach J."/>
            <person name="Salanoubat M."/>
            <person name="Quetier F."/>
            <person name="Yu Y."/>
            <person name="Kim H.R."/>
            <person name="Rambo T."/>
            <person name="Currie J."/>
            <person name="Collura K."/>
            <person name="Luo M."/>
            <person name="Yang T."/>
            <person name="Ammiraju J.S.S."/>
            <person name="Engler F."/>
            <person name="Soderlund C."/>
            <person name="Wing R.A."/>
            <person name="Palmer L.E."/>
            <person name="de la Bastide M."/>
            <person name="Spiegel L."/>
            <person name="Nascimento L."/>
            <person name="Zutavern T."/>
            <person name="O'Shaughnessy A."/>
            <person name="Dike S."/>
            <person name="Dedhia N."/>
            <person name="Preston R."/>
            <person name="Balija V."/>
            <person name="McCombie W.R."/>
            <person name="Chow T."/>
            <person name="Chen H."/>
            <person name="Chung M."/>
            <person name="Chen C."/>
            <person name="Shaw J."/>
            <person name="Wu H."/>
            <person name="Hsiao K."/>
            <person name="Chao Y."/>
            <person name="Chu M."/>
            <person name="Cheng C."/>
            <person name="Hour A."/>
            <person name="Lee P."/>
            <person name="Lin S."/>
            <person name="Lin Y."/>
            <person name="Liou J."/>
            <person name="Liu S."/>
            <person name="Hsing Y."/>
            <person name="Raghuvanshi S."/>
            <person name="Mohanty A."/>
            <person name="Bharti A.K."/>
            <person name="Gaur A."/>
            <person name="Gupta V."/>
            <person name="Kumar D."/>
            <person name="Ravi V."/>
            <person name="Vij S."/>
            <person name="Kapur A."/>
            <person name="Khurana P."/>
            <person name="Khurana P."/>
            <person name="Khurana J.P."/>
            <person name="Tyagi A.K."/>
            <person name="Gaikwad K."/>
            <person name="Singh A."/>
            <person name="Dalal V."/>
            <person name="Srivastava S."/>
            <person name="Dixit A."/>
            <person name="Pal A.K."/>
            <person name="Ghazi I.A."/>
            <person name="Yadav M."/>
            <person name="Pandit A."/>
            <person name="Bhargava A."/>
            <person name="Sureshbabu K."/>
            <person name="Batra K."/>
            <person name="Sharma T.R."/>
            <person name="Mohapatra T."/>
            <person name="Singh N.K."/>
            <person name="Messing J."/>
            <person name="Nelson A.B."/>
            <person name="Fuks G."/>
            <person name="Kavchok S."/>
            <person name="Keizer G."/>
            <person name="Linton E."/>
            <person name="Llaca V."/>
            <person name="Song R."/>
            <person name="Tanyolac B."/>
            <person name="Young S."/>
            <person name="Ho-Il K."/>
            <person name="Hahn J.H."/>
            <person name="Sangsakoo G."/>
            <person name="Vanavichit A."/>
            <person name="de Mattos Luiz.A.T."/>
            <person name="Zimmer P.D."/>
            <person name="Malone G."/>
            <person name="Dellagostin O."/>
            <person name="de Oliveira A.C."/>
            <person name="Bevan M."/>
            <person name="Bancroft I."/>
            <person name="Minx P."/>
            <person name="Cordum H."/>
            <person name="Wilson R."/>
            <person name="Cheng Z."/>
            <person name="Jin W."/>
            <person name="Jiang J."/>
            <person name="Leong S.A."/>
            <person name="Iwama H."/>
            <person name="Gojobori T."/>
            <person name="Itoh T."/>
            <person name="Niimura Y."/>
            <person name="Fujii Y."/>
            <person name="Habara T."/>
            <person name="Sakai H."/>
            <person name="Sato Y."/>
            <person name="Wilson G."/>
            <person name="Kumar K."/>
            <person name="McCouch S."/>
            <person name="Juretic N."/>
            <person name="Hoen D."/>
            <person name="Wright S."/>
            <person name="Bruskiewich R."/>
            <person name="Bureau T."/>
            <person name="Miyao A."/>
            <person name="Hirochika H."/>
            <person name="Nishikawa T."/>
            <person name="Kadowaki K."/>
            <person name="Sugiura M."/>
            <person name="Burr B."/>
            <person name="Sasaki T."/>
        </authorList>
    </citation>
    <scope>NUCLEOTIDE SEQUENCE [LARGE SCALE GENOMIC DNA]</scope>
    <source>
        <strain evidence="6">cv. Nipponbare</strain>
    </source>
</reference>
<dbReference type="InterPro" id="IPR027356">
    <property type="entry name" value="NPH3_dom"/>
</dbReference>
<name>Q6K4B2_ORYSJ</name>
<dbReference type="HOGENOM" id="CLU_1734279_0_0_1"/>
<dbReference type="EMBL" id="AP005399">
    <property type="protein sequence ID" value="BAD19747.1"/>
    <property type="molecule type" value="Genomic_DNA"/>
</dbReference>
<reference evidence="6" key="4">
    <citation type="journal article" date="2008" name="Nucleic Acids Res.">
        <title>The rice annotation project database (RAP-DB): 2008 update.</title>
        <authorList>
            <consortium name="The rice annotation project (RAP)"/>
        </authorList>
    </citation>
    <scope>GENOME REANNOTATION</scope>
    <source>
        <strain evidence="6">cv. Nipponbare</strain>
    </source>
</reference>
<evidence type="ECO:0000313" key="5">
    <source>
        <dbReference type="EMBL" id="BAD22257.1"/>
    </source>
</evidence>
<dbReference type="AlphaFoldDB" id="Q6K4B2"/>